<dbReference type="Pfam" id="PF13289">
    <property type="entry name" value="SIR2_2"/>
    <property type="match status" value="1"/>
</dbReference>
<comment type="caution">
    <text evidence="1">The sequence shown here is derived from an EMBL/GenBank/DDBJ whole genome shotgun (WGS) entry which is preliminary data.</text>
</comment>
<accession>U7TZT1</accession>
<dbReference type="AlphaFoldDB" id="U7TZT1"/>
<proteinExistence type="predicted"/>
<reference evidence="1" key="1">
    <citation type="submission" date="2013-10" db="EMBL/GenBank/DDBJ databases">
        <title>The Genome Sequence of Fusobacterium nucleatum CTI-6.</title>
        <authorList>
            <consortium name="The Broad Institute Genomics Platform"/>
            <person name="Earl A."/>
            <person name="Ward D."/>
            <person name="Feldgarden M."/>
            <person name="Gevers D."/>
            <person name="Kostic A."/>
            <person name="Garrett W."/>
            <person name="Young S.K."/>
            <person name="Zeng Q."/>
            <person name="Gargeya S."/>
            <person name="Fitzgerald M."/>
            <person name="Abouelleil A."/>
            <person name="Alvarado L."/>
            <person name="Berlin A.M."/>
            <person name="Chapman S.B."/>
            <person name="Gainer-Dewar J."/>
            <person name="Goldberg J."/>
            <person name="Gnerre S."/>
            <person name="Griggs A."/>
            <person name="Gujja S."/>
            <person name="Hansen M."/>
            <person name="Howarth C."/>
            <person name="Imamovic A."/>
            <person name="Ireland A."/>
            <person name="Larimer J."/>
            <person name="McCowan C."/>
            <person name="Murphy C."/>
            <person name="Pearson M."/>
            <person name="Poon T.W."/>
            <person name="Priest M."/>
            <person name="Roberts A."/>
            <person name="Saif S."/>
            <person name="Shea T."/>
            <person name="Sykes S."/>
            <person name="Wortman J."/>
            <person name="Nusbaum C."/>
            <person name="Birren B."/>
        </authorList>
    </citation>
    <scope>NUCLEOTIDE SEQUENCE [LARGE SCALE GENOMIC DNA]</scope>
    <source>
        <strain evidence="1">CTI-6</strain>
    </source>
</reference>
<name>U7TZT1_FUSNU</name>
<sequence length="478" mass="56436">MEYIYQKSLYQFIKKEEINKIFINKDLNEKKEIEIDDDILNFFLQNLKKNSKISKDKIFEYRGEEKKKFEDFFKKLEERNLTISKDKLENLLKEKYRVIREKVAPFITSDNLNFLISNGCSIYTGSKGINDKAKNDLLDIIGRYKSKKGLQWLLKTIDFTNLSPEKVLDKLYQIDNFYTNILSDKGISKKIKSLIEEYKEIFLKNYVLGVNYKNPYLHEELLLKLISIKKQNHINIFTLNYDILIEVSAEKLGIPINNGFQGFQIRKFNPANFNYKNYVETSNGDKKIEKSINLIKLHGSLSWEKDESVLPYGIIEKQLELNKNDNENWKLNYSNKEKIIIYPVQTKKSYTLDLPYSEMFRQFNDVINKTNSTLFIMGYSFLDEHINDIIENSLSNPFINIILFLYSNKEECAKNEYLNKIITRASIDSRLTIFFGDILSDFENIVSDILPIETEKSPYREVIKQLEELVRIKNGDEE</sequence>
<organism evidence="1">
    <name type="scientific">Fusobacterium nucleatum CTI-6</name>
    <dbReference type="NCBI Taxonomy" id="1316587"/>
    <lineage>
        <taxon>Bacteria</taxon>
        <taxon>Fusobacteriati</taxon>
        <taxon>Fusobacteriota</taxon>
        <taxon>Fusobacteriia</taxon>
        <taxon>Fusobacteriales</taxon>
        <taxon>Fusobacteriaceae</taxon>
        <taxon>Fusobacterium</taxon>
    </lineage>
</organism>
<dbReference type="PATRIC" id="fig|1316587.3.peg.436"/>
<gene>
    <name evidence="1" type="ORF">HMPREF1767_00442</name>
</gene>
<protein>
    <submittedName>
        <fullName evidence="1">Uncharacterized protein</fullName>
    </submittedName>
</protein>
<evidence type="ECO:0000313" key="1">
    <source>
        <dbReference type="EMBL" id="ERT48966.1"/>
    </source>
</evidence>
<dbReference type="EMBL" id="AXNV01000003">
    <property type="protein sequence ID" value="ERT48966.1"/>
    <property type="molecule type" value="Genomic_DNA"/>
</dbReference>